<dbReference type="GO" id="GO:0005737">
    <property type="term" value="C:cytoplasm"/>
    <property type="evidence" value="ECO:0007669"/>
    <property type="project" value="TreeGrafter"/>
</dbReference>
<feature type="compositionally biased region" description="Basic and acidic residues" evidence="2">
    <location>
        <begin position="30"/>
        <end position="41"/>
    </location>
</feature>
<gene>
    <name evidence="4" type="ORF">UTRI_04484</name>
</gene>
<reference evidence="4 5" key="1">
    <citation type="submission" date="2018-03" db="EMBL/GenBank/DDBJ databases">
        <authorList>
            <person name="Guldener U."/>
        </authorList>
    </citation>
    <scope>NUCLEOTIDE SEQUENCE [LARGE SCALE GENOMIC DNA]</scope>
    <source>
        <strain evidence="4 5">NBRC100155</strain>
    </source>
</reference>
<evidence type="ECO:0000256" key="2">
    <source>
        <dbReference type="SAM" id="MobiDB-lite"/>
    </source>
</evidence>
<evidence type="ECO:0000313" key="4">
    <source>
        <dbReference type="EMBL" id="SPO28606.1"/>
    </source>
</evidence>
<sequence>MSSEEKTPLAPTAADHPALSTNAEVVTPSEAHEEHKEHEPQSEELTLDSELVNPTEKSQESSSPSAVEAGDEATQTSEPVTPHDNGNLNKSQEHASLAEPQDASVIEQVPLSPASPSKIPSSMSIPEIKAALASERDQAKAAAAAAAAAAGETQESTSTQGEPVILGIAVVDFNHLVGPQVEYTYPKELQEDEDLIKSLPFLALPDGSHLSDEDFCYFHMHCPKLSSSTIFGISCNRQIAADALRKKGAEVTRSTVQKAIVVLAKEPVFGPIREKLGIVTRAFFAQGDLADVDILVDFHSTLELGLQSGGMSDDRETVMYMGTSLRELVHKWRFKTLMLVKLLLLQRRVMFFGYPVEQLCNYQYSLVSLIPGLLLSLQDAGDPKLHTRAGRVEAADSLRSSDRKSLLKFLGMPLDIFGQDAFFQPYCPLQQIDLLKSRTWLVGSSNSIFKQQRDCNIDVIVDLEHAHLEFQDPKLHQIVNLTPEDRKWMDEVISSVVETWNPSDPTRPTSMGFHGSDDYLRIRFEDYICAMLSSTKYADFLAKSDAEQVAIQAPDASTTSSFGAEFLTALRSTEAFSVWNSVTDPMLFDIVDHKHPCEGKTSAIEDVGLRLSAGLHDLRLEENLAPTREAIGSALQAGSANIYRLASNLSKDIAKFRADHIAATQSVSGGESAPAGNAGGIGGLTSRFGFFGSNAPSASSGQAGPSSTTATTGAARASGSITGEAIDADGQHTGRSGRVAPSDAQGNGAGFNANEALNAAGQAAAQAGTQMRAALGNFGSFLSARQKSWAASRANSGSSTNAQP</sequence>
<dbReference type="EMBL" id="OOIN01000024">
    <property type="protein sequence ID" value="SPO28606.1"/>
    <property type="molecule type" value="Genomic_DNA"/>
</dbReference>
<evidence type="ECO:0000256" key="1">
    <source>
        <dbReference type="ARBA" id="ARBA00038178"/>
    </source>
</evidence>
<feature type="region of interest" description="Disordered" evidence="2">
    <location>
        <begin position="1"/>
        <end position="102"/>
    </location>
</feature>
<feature type="compositionally biased region" description="Low complexity" evidence="2">
    <location>
        <begin position="696"/>
        <end position="723"/>
    </location>
</feature>
<protein>
    <submittedName>
        <fullName evidence="4">Related to AVL9 - protein involved in exocytic transport from the Golgi</fullName>
    </submittedName>
</protein>
<feature type="compositionally biased region" description="Polar residues" evidence="2">
    <location>
        <begin position="73"/>
        <end position="90"/>
    </location>
</feature>
<dbReference type="InterPro" id="IPR051731">
    <property type="entry name" value="DENND11/AVL9_GEFs"/>
</dbReference>
<comment type="similarity">
    <text evidence="1">Belongs to the AVL9 family.</text>
</comment>
<dbReference type="PROSITE" id="PS50211">
    <property type="entry name" value="DENN"/>
    <property type="match status" value="1"/>
</dbReference>
<dbReference type="PANTHER" id="PTHR31017">
    <property type="entry name" value="LATE SECRETORY PATHWAY PROTEIN AVL9-RELATED"/>
    <property type="match status" value="1"/>
</dbReference>
<feature type="domain" description="UDENN" evidence="3">
    <location>
        <begin position="166"/>
        <end position="603"/>
    </location>
</feature>
<name>A0A5C3EG41_9BASI</name>
<dbReference type="InterPro" id="IPR037516">
    <property type="entry name" value="Tripartite_DENN"/>
</dbReference>
<feature type="region of interest" description="Disordered" evidence="2">
    <location>
        <begin position="696"/>
        <end position="751"/>
    </location>
</feature>
<keyword evidence="5" id="KW-1185">Reference proteome</keyword>
<proteinExistence type="inferred from homology"/>
<dbReference type="Proteomes" id="UP000324022">
    <property type="component" value="Unassembled WGS sequence"/>
</dbReference>
<dbReference type="AlphaFoldDB" id="A0A5C3EG41"/>
<accession>A0A5C3EG41</accession>
<evidence type="ECO:0000259" key="3">
    <source>
        <dbReference type="PROSITE" id="PS50211"/>
    </source>
</evidence>
<dbReference type="PANTHER" id="PTHR31017:SF1">
    <property type="entry name" value="LATE SECRETORY PATHWAY PROTEIN AVL9 HOMOLOG"/>
    <property type="match status" value="1"/>
</dbReference>
<evidence type="ECO:0000313" key="5">
    <source>
        <dbReference type="Proteomes" id="UP000324022"/>
    </source>
</evidence>
<dbReference type="OrthoDB" id="26278at2759"/>
<dbReference type="Pfam" id="PF09794">
    <property type="entry name" value="Avl9"/>
    <property type="match status" value="1"/>
</dbReference>
<organism evidence="4 5">
    <name type="scientific">Ustilago trichophora</name>
    <dbReference type="NCBI Taxonomy" id="86804"/>
    <lineage>
        <taxon>Eukaryota</taxon>
        <taxon>Fungi</taxon>
        <taxon>Dikarya</taxon>
        <taxon>Basidiomycota</taxon>
        <taxon>Ustilaginomycotina</taxon>
        <taxon>Ustilaginomycetes</taxon>
        <taxon>Ustilaginales</taxon>
        <taxon>Ustilaginaceae</taxon>
        <taxon>Ustilago</taxon>
    </lineage>
</organism>
<dbReference type="InterPro" id="IPR018307">
    <property type="entry name" value="ABL9/DENND6_dom"/>
</dbReference>